<evidence type="ECO:0000313" key="2">
    <source>
        <dbReference type="Proteomes" id="UP001412067"/>
    </source>
</evidence>
<organism evidence="1 2">
    <name type="scientific">Platanthera guangdongensis</name>
    <dbReference type="NCBI Taxonomy" id="2320717"/>
    <lineage>
        <taxon>Eukaryota</taxon>
        <taxon>Viridiplantae</taxon>
        <taxon>Streptophyta</taxon>
        <taxon>Embryophyta</taxon>
        <taxon>Tracheophyta</taxon>
        <taxon>Spermatophyta</taxon>
        <taxon>Magnoliopsida</taxon>
        <taxon>Liliopsida</taxon>
        <taxon>Asparagales</taxon>
        <taxon>Orchidaceae</taxon>
        <taxon>Orchidoideae</taxon>
        <taxon>Orchideae</taxon>
        <taxon>Orchidinae</taxon>
        <taxon>Platanthera</taxon>
    </lineage>
</organism>
<dbReference type="EMBL" id="JBBWWR010000005">
    <property type="protein sequence ID" value="KAK8965792.1"/>
    <property type="molecule type" value="Genomic_DNA"/>
</dbReference>
<dbReference type="Proteomes" id="UP001412067">
    <property type="component" value="Unassembled WGS sequence"/>
</dbReference>
<reference evidence="1 2" key="1">
    <citation type="journal article" date="2022" name="Nat. Plants">
        <title>Genomes of leafy and leafless Platanthera orchids illuminate the evolution of mycoheterotrophy.</title>
        <authorList>
            <person name="Li M.H."/>
            <person name="Liu K.W."/>
            <person name="Li Z."/>
            <person name="Lu H.C."/>
            <person name="Ye Q.L."/>
            <person name="Zhang D."/>
            <person name="Wang J.Y."/>
            <person name="Li Y.F."/>
            <person name="Zhong Z.M."/>
            <person name="Liu X."/>
            <person name="Yu X."/>
            <person name="Liu D.K."/>
            <person name="Tu X.D."/>
            <person name="Liu B."/>
            <person name="Hao Y."/>
            <person name="Liao X.Y."/>
            <person name="Jiang Y.T."/>
            <person name="Sun W.H."/>
            <person name="Chen J."/>
            <person name="Chen Y.Q."/>
            <person name="Ai Y."/>
            <person name="Zhai J.W."/>
            <person name="Wu S.S."/>
            <person name="Zhou Z."/>
            <person name="Hsiao Y.Y."/>
            <person name="Wu W.L."/>
            <person name="Chen Y.Y."/>
            <person name="Lin Y.F."/>
            <person name="Hsu J.L."/>
            <person name="Li C.Y."/>
            <person name="Wang Z.W."/>
            <person name="Zhao X."/>
            <person name="Zhong W.Y."/>
            <person name="Ma X.K."/>
            <person name="Ma L."/>
            <person name="Huang J."/>
            <person name="Chen G.Z."/>
            <person name="Huang M.Z."/>
            <person name="Huang L."/>
            <person name="Peng D.H."/>
            <person name="Luo Y.B."/>
            <person name="Zou S.Q."/>
            <person name="Chen S.P."/>
            <person name="Lan S."/>
            <person name="Tsai W.C."/>
            <person name="Van de Peer Y."/>
            <person name="Liu Z.J."/>
        </authorList>
    </citation>
    <scope>NUCLEOTIDE SEQUENCE [LARGE SCALE GENOMIC DNA]</scope>
    <source>
        <strain evidence="1">Lor288</strain>
    </source>
</reference>
<accession>A0ABR2MNM1</accession>
<protein>
    <submittedName>
        <fullName evidence="1">Uncharacterized protein</fullName>
    </submittedName>
</protein>
<proteinExistence type="predicted"/>
<sequence>MNPPYASKVKVNPQLSFTKATAVANKYFVGEAKRKLVKDRAEDLERQLGLPERLLTKSSSGMDAQIADQMRVWINELEQKVEGLKA</sequence>
<keyword evidence="2" id="KW-1185">Reference proteome</keyword>
<name>A0ABR2MNM1_9ASPA</name>
<evidence type="ECO:0000313" key="1">
    <source>
        <dbReference type="EMBL" id="KAK8965792.1"/>
    </source>
</evidence>
<gene>
    <name evidence="1" type="ORF">KSP40_PGU014148</name>
</gene>
<comment type="caution">
    <text evidence="1">The sequence shown here is derived from an EMBL/GenBank/DDBJ whole genome shotgun (WGS) entry which is preliminary data.</text>
</comment>